<dbReference type="AlphaFoldDB" id="A0A7J9F3N6"/>
<name>A0A7J9F3N6_9ROSI</name>
<evidence type="ECO:0000313" key="2">
    <source>
        <dbReference type="EMBL" id="MBA0779912.1"/>
    </source>
</evidence>
<evidence type="ECO:0000313" key="3">
    <source>
        <dbReference type="Proteomes" id="UP000593568"/>
    </source>
</evidence>
<feature type="non-terminal residue" evidence="2">
    <location>
        <position position="107"/>
    </location>
</feature>
<accession>A0A7J9F3N6</accession>
<keyword evidence="3" id="KW-1185">Reference proteome</keyword>
<comment type="caution">
    <text evidence="2">The sequence shown here is derived from an EMBL/GenBank/DDBJ whole genome shotgun (WGS) entry which is preliminary data.</text>
</comment>
<dbReference type="Proteomes" id="UP000593568">
    <property type="component" value="Unassembled WGS sequence"/>
</dbReference>
<protein>
    <submittedName>
        <fullName evidence="2">Uncharacterized protein</fullName>
    </submittedName>
</protein>
<organism evidence="2 3">
    <name type="scientific">Gossypium trilobum</name>
    <dbReference type="NCBI Taxonomy" id="34281"/>
    <lineage>
        <taxon>Eukaryota</taxon>
        <taxon>Viridiplantae</taxon>
        <taxon>Streptophyta</taxon>
        <taxon>Embryophyta</taxon>
        <taxon>Tracheophyta</taxon>
        <taxon>Spermatophyta</taxon>
        <taxon>Magnoliopsida</taxon>
        <taxon>eudicotyledons</taxon>
        <taxon>Gunneridae</taxon>
        <taxon>Pentapetalae</taxon>
        <taxon>rosids</taxon>
        <taxon>malvids</taxon>
        <taxon>Malvales</taxon>
        <taxon>Malvaceae</taxon>
        <taxon>Malvoideae</taxon>
        <taxon>Gossypium</taxon>
    </lineage>
</organism>
<proteinExistence type="predicted"/>
<feature type="region of interest" description="Disordered" evidence="1">
    <location>
        <begin position="86"/>
        <end position="107"/>
    </location>
</feature>
<dbReference type="EMBL" id="JABEZW010000011">
    <property type="protein sequence ID" value="MBA0779912.1"/>
    <property type="molecule type" value="Genomic_DNA"/>
</dbReference>
<gene>
    <name evidence="2" type="ORF">Gotri_004089</name>
</gene>
<sequence length="107" mass="12489">MRIPLLVQNFKTKWWDKFNDENFDFKYLDDFFKKNSRLCKSAAPDQTIAKFFQAKSNVSTLLTLAKTKKEYKKHMAEVFNSIDFDSENEKSSTSSIKTVDLADDTTI</sequence>
<evidence type="ECO:0000256" key="1">
    <source>
        <dbReference type="SAM" id="MobiDB-lite"/>
    </source>
</evidence>
<reference evidence="2 3" key="1">
    <citation type="journal article" date="2019" name="Genome Biol. Evol.">
        <title>Insights into the evolution of the New World diploid cottons (Gossypium, subgenus Houzingenia) based on genome sequencing.</title>
        <authorList>
            <person name="Grover C.E."/>
            <person name="Arick M.A. 2nd"/>
            <person name="Thrash A."/>
            <person name="Conover J.L."/>
            <person name="Sanders W.S."/>
            <person name="Peterson D.G."/>
            <person name="Frelichowski J.E."/>
            <person name="Scheffler J.A."/>
            <person name="Scheffler B.E."/>
            <person name="Wendel J.F."/>
        </authorList>
    </citation>
    <scope>NUCLEOTIDE SEQUENCE [LARGE SCALE GENOMIC DNA]</scope>
    <source>
        <strain evidence="2">8</strain>
        <tissue evidence="2">Leaf</tissue>
    </source>
</reference>